<dbReference type="InParanoid" id="K3WSB1"/>
<evidence type="ECO:0000256" key="1">
    <source>
        <dbReference type="SAM" id="MobiDB-lite"/>
    </source>
</evidence>
<feature type="compositionally biased region" description="Polar residues" evidence="1">
    <location>
        <begin position="1"/>
        <end position="10"/>
    </location>
</feature>
<dbReference type="AlphaFoldDB" id="K3WSB1"/>
<protein>
    <recommendedName>
        <fullName evidence="2">Swt1-like HEPN domain-containing protein</fullName>
    </recommendedName>
</protein>
<dbReference type="Proteomes" id="UP000019132">
    <property type="component" value="Unassembled WGS sequence"/>
</dbReference>
<dbReference type="HOGENOM" id="CLU_661378_0_0_1"/>
<evidence type="ECO:0000313" key="3">
    <source>
        <dbReference type="EnsemblProtists" id="PYU1_T007855"/>
    </source>
</evidence>
<accession>K3WSB1</accession>
<dbReference type="EnsemblProtists" id="PYU1_T007855">
    <property type="protein sequence ID" value="PYU1_T007855"/>
    <property type="gene ID" value="PYU1_G007839"/>
</dbReference>
<name>K3WSB1_GLOUD</name>
<organism evidence="3 4">
    <name type="scientific">Globisporangium ultimum (strain ATCC 200006 / CBS 805.95 / DAOM BR144)</name>
    <name type="common">Pythium ultimum</name>
    <dbReference type="NCBI Taxonomy" id="431595"/>
    <lineage>
        <taxon>Eukaryota</taxon>
        <taxon>Sar</taxon>
        <taxon>Stramenopiles</taxon>
        <taxon>Oomycota</taxon>
        <taxon>Peronosporomycetes</taxon>
        <taxon>Pythiales</taxon>
        <taxon>Pythiaceae</taxon>
        <taxon>Globisporangium</taxon>
    </lineage>
</organism>
<dbReference type="EMBL" id="GL376617">
    <property type="status" value="NOT_ANNOTATED_CDS"/>
    <property type="molecule type" value="Genomic_DNA"/>
</dbReference>
<reference evidence="4" key="1">
    <citation type="journal article" date="2010" name="Genome Biol.">
        <title>Genome sequence of the necrotrophic plant pathogen Pythium ultimum reveals original pathogenicity mechanisms and effector repertoire.</title>
        <authorList>
            <person name="Levesque C.A."/>
            <person name="Brouwer H."/>
            <person name="Cano L."/>
            <person name="Hamilton J.P."/>
            <person name="Holt C."/>
            <person name="Huitema E."/>
            <person name="Raffaele S."/>
            <person name="Robideau G.P."/>
            <person name="Thines M."/>
            <person name="Win J."/>
            <person name="Zerillo M.M."/>
            <person name="Beakes G.W."/>
            <person name="Boore J.L."/>
            <person name="Busam D."/>
            <person name="Dumas B."/>
            <person name="Ferriera S."/>
            <person name="Fuerstenberg S.I."/>
            <person name="Gachon C.M."/>
            <person name="Gaulin E."/>
            <person name="Govers F."/>
            <person name="Grenville-Briggs L."/>
            <person name="Horner N."/>
            <person name="Hostetler J."/>
            <person name="Jiang R.H."/>
            <person name="Johnson J."/>
            <person name="Krajaejun T."/>
            <person name="Lin H."/>
            <person name="Meijer H.J."/>
            <person name="Moore B."/>
            <person name="Morris P."/>
            <person name="Phuntmart V."/>
            <person name="Puiu D."/>
            <person name="Shetty J."/>
            <person name="Stajich J.E."/>
            <person name="Tripathy S."/>
            <person name="Wawra S."/>
            <person name="van West P."/>
            <person name="Whitty B.R."/>
            <person name="Coutinho P.M."/>
            <person name="Henrissat B."/>
            <person name="Martin F."/>
            <person name="Thomas P.D."/>
            <person name="Tyler B.M."/>
            <person name="De Vries R.P."/>
            <person name="Kamoun S."/>
            <person name="Yandell M."/>
            <person name="Tisserat N."/>
            <person name="Buell C.R."/>
        </authorList>
    </citation>
    <scope>NUCLEOTIDE SEQUENCE</scope>
    <source>
        <strain evidence="4">DAOM:BR144</strain>
    </source>
</reference>
<reference evidence="4" key="2">
    <citation type="submission" date="2010-04" db="EMBL/GenBank/DDBJ databases">
        <authorList>
            <person name="Buell R."/>
            <person name="Hamilton J."/>
            <person name="Hostetler J."/>
        </authorList>
    </citation>
    <scope>NUCLEOTIDE SEQUENCE [LARGE SCALE GENOMIC DNA]</scope>
    <source>
        <strain evidence="4">DAOM:BR144</strain>
    </source>
</reference>
<dbReference type="Pfam" id="PF18731">
    <property type="entry name" value="HEPN_Swt1"/>
    <property type="match status" value="1"/>
</dbReference>
<dbReference type="InterPro" id="IPR041650">
    <property type="entry name" value="HEPN_Swt1"/>
</dbReference>
<evidence type="ECO:0000313" key="4">
    <source>
        <dbReference type="Proteomes" id="UP000019132"/>
    </source>
</evidence>
<evidence type="ECO:0000259" key="2">
    <source>
        <dbReference type="Pfam" id="PF18731"/>
    </source>
</evidence>
<reference evidence="3" key="3">
    <citation type="submission" date="2015-02" db="UniProtKB">
        <authorList>
            <consortium name="EnsemblProtists"/>
        </authorList>
    </citation>
    <scope>IDENTIFICATION</scope>
    <source>
        <strain evidence="3">DAOM BR144</strain>
    </source>
</reference>
<sequence length="416" mass="46439">MDTNPSSQPAMCQLPFYRTPSESSESEKDMRVSRGAPSPPAAAVAACLQSIITVLHPEFQRFVQQCVRAHILEEAQVTMKELPKYSVDAHVTAILNASMQRQHDFAAYLSFVLTHWDEYFEYSCGSYYELRAIVQSVLRLRNNVAHQIEVTGTELGTAMDILTRFAVFIRASRATRDHIRACVNAMEASTPTAVMQIKPQSQQQQAGSDTYLLSPQLERTLCPKLMKFVRYAVANSVFRAQPVELTRSTCVALEDQVSSILRSEILSPSSALAAPFGAYLRFIYVNWHADFKFAKAYPELRDVVKQARRYYEDFIVPQVAMSAQEFNDAVDAFSQLAAFIRASQSTAFKLRDLLQDTEVSQTIQPSTVETAPTSLAIQSKLTGVQPLATMAAHAFSERIDVVVMLALLVFVARIVV</sequence>
<feature type="region of interest" description="Disordered" evidence="1">
    <location>
        <begin position="1"/>
        <end position="37"/>
    </location>
</feature>
<feature type="domain" description="Swt1-like HEPN" evidence="2">
    <location>
        <begin position="53"/>
        <end position="169"/>
    </location>
</feature>
<keyword evidence="4" id="KW-1185">Reference proteome</keyword>
<proteinExistence type="predicted"/>
<dbReference type="VEuPathDB" id="FungiDB:PYU1_G007839"/>
<dbReference type="eggNOG" id="ENOG502T33I">
    <property type="taxonomic scope" value="Eukaryota"/>
</dbReference>